<dbReference type="InParanoid" id="A0A165HD61"/>
<keyword evidence="3" id="KW-1185">Reference proteome</keyword>
<gene>
    <name evidence="2" type="ORF">EXIGLDRAFT_749954</name>
</gene>
<feature type="region of interest" description="Disordered" evidence="1">
    <location>
        <begin position="274"/>
        <end position="340"/>
    </location>
</feature>
<evidence type="ECO:0000313" key="3">
    <source>
        <dbReference type="Proteomes" id="UP000077266"/>
    </source>
</evidence>
<dbReference type="Proteomes" id="UP000077266">
    <property type="component" value="Unassembled WGS sequence"/>
</dbReference>
<dbReference type="EMBL" id="KV426020">
    <property type="protein sequence ID" value="KZV91796.1"/>
    <property type="molecule type" value="Genomic_DNA"/>
</dbReference>
<proteinExistence type="predicted"/>
<dbReference type="AlphaFoldDB" id="A0A165HD61"/>
<evidence type="ECO:0000313" key="2">
    <source>
        <dbReference type="EMBL" id="KZV91796.1"/>
    </source>
</evidence>
<feature type="compositionally biased region" description="Low complexity" evidence="1">
    <location>
        <begin position="285"/>
        <end position="318"/>
    </location>
</feature>
<dbReference type="OrthoDB" id="10264507at2759"/>
<accession>A0A165HD61</accession>
<organism evidence="2 3">
    <name type="scientific">Exidia glandulosa HHB12029</name>
    <dbReference type="NCBI Taxonomy" id="1314781"/>
    <lineage>
        <taxon>Eukaryota</taxon>
        <taxon>Fungi</taxon>
        <taxon>Dikarya</taxon>
        <taxon>Basidiomycota</taxon>
        <taxon>Agaricomycotina</taxon>
        <taxon>Agaricomycetes</taxon>
        <taxon>Auriculariales</taxon>
        <taxon>Exidiaceae</taxon>
        <taxon>Exidia</taxon>
    </lineage>
</organism>
<feature type="region of interest" description="Disordered" evidence="1">
    <location>
        <begin position="433"/>
        <end position="475"/>
    </location>
</feature>
<sequence length="683" mass="75150">MSSFAGTPDVFDRNATDFANALGEAAEGHALWYPSLIAERGGVEGDCGYIDGGRFKRLFSVYQPPDALGLAGLSRPLGDDKIIDHFENDNDIAVSHKSITVKFGGNLQVPPLPQVPVLTVHCAAEHARTQNTLAFLAYCGPTRSVHKDCRLALFENYLLKHGDTIVDMYKGTYPVTNNNLVIIYQSTRCISWFSGLKTHSSSSTGVHLEADISGVGGGAHVGIERNEYRISADKHGPRNLEEDAIPSYSVVLRTVARKKQNPATRAWHALRAAAGFKTDGRRIQPPDSKSQSKSPPTSRGSETSSQEHSSSTSESISSMAVDSHSDNTSSADSSTSDLPNVGTELIAEQHDLLDRALEEALRRNPDIDVVVGNWDVVLGFESGLDRSVPGSFSIEVDIEHSGNIEVVGRLAKIHVETPPQEFLEDFHGVENIASSSDLTRPPSPGRTALLPTSHGVLDEAEDERSKASPQPRDTDRRIPLDVLCCGSVQPHVPMQTHYEAEFENFLAWLLHNSKNSASPVVVPETCMSVFRLTTTINFGRPCGSLEYAHISGPQRRSFIHVRGDYARENHFTTRVAFKNYKCSLHSLYFQLDLLKRTRTNFLSHANAAQNRWRSDDRTTMHAPAATPTKAKSCMSLFELKACSNSIYMCTSEPIACRSQFRKLYIARRRSSAAPNFQTVSVDR</sequence>
<evidence type="ECO:0000256" key="1">
    <source>
        <dbReference type="SAM" id="MobiDB-lite"/>
    </source>
</evidence>
<feature type="non-terminal residue" evidence="2">
    <location>
        <position position="683"/>
    </location>
</feature>
<feature type="compositionally biased region" description="Low complexity" evidence="1">
    <location>
        <begin position="326"/>
        <end position="337"/>
    </location>
</feature>
<name>A0A165HD61_EXIGL</name>
<reference evidence="2 3" key="1">
    <citation type="journal article" date="2016" name="Mol. Biol. Evol.">
        <title>Comparative Genomics of Early-Diverging Mushroom-Forming Fungi Provides Insights into the Origins of Lignocellulose Decay Capabilities.</title>
        <authorList>
            <person name="Nagy L.G."/>
            <person name="Riley R."/>
            <person name="Tritt A."/>
            <person name="Adam C."/>
            <person name="Daum C."/>
            <person name="Floudas D."/>
            <person name="Sun H."/>
            <person name="Yadav J.S."/>
            <person name="Pangilinan J."/>
            <person name="Larsson K.H."/>
            <person name="Matsuura K."/>
            <person name="Barry K."/>
            <person name="Labutti K."/>
            <person name="Kuo R."/>
            <person name="Ohm R.A."/>
            <person name="Bhattacharya S.S."/>
            <person name="Shirouzu T."/>
            <person name="Yoshinaga Y."/>
            <person name="Martin F.M."/>
            <person name="Grigoriev I.V."/>
            <person name="Hibbett D.S."/>
        </authorList>
    </citation>
    <scope>NUCLEOTIDE SEQUENCE [LARGE SCALE GENOMIC DNA]</scope>
    <source>
        <strain evidence="2 3">HHB12029</strain>
    </source>
</reference>
<protein>
    <submittedName>
        <fullName evidence="2">Uncharacterized protein</fullName>
    </submittedName>
</protein>